<protein>
    <submittedName>
        <fullName evidence="4">LysM peptidoglycan-binding domain-containing protein</fullName>
    </submittedName>
</protein>
<dbReference type="Gene3D" id="3.10.350.10">
    <property type="entry name" value="LysM domain"/>
    <property type="match status" value="1"/>
</dbReference>
<sequence length="433" mass="49857">MQVIYHTTVEEKEELKKGYYPPKNIRQVGNPGTKRKIYIEDYVVTYLSKLASPSNTYVRGAILLGTIKKTEDGIYIFISGALEAQNFELDLEETIFTNEHWVEIYNQIGEFFPNLSIVGWFVSRLGFSTELNGKIIQTHNNYFAGENKILYMIDALEGDEAFYLYENHSLKKQKGYYIYYEKNEEMQSYMIAKNQENPSPSKEKSNIVKRDQKVIASYRRTLEKKVEQKIEQQEKNNPKSYLGKQPKVWKSDFLLKKDKKREEGGFYYVASTFLTVAILAVGITVINNYDKMRLLESTLSQMTEDTKEVISNGPSIEDTTNITIEEKQEEGVDSNTEAVVTQENSTDTSTENEIREPSTAGQAELISNQNKETSQVIATYYIVKEGDTMLSISKKMYQSEKYVKKILEANEMSEKDKIFPGQKIKIPSLDQKT</sequence>
<dbReference type="InterPro" id="IPR018392">
    <property type="entry name" value="LysM"/>
</dbReference>
<reference evidence="4" key="2">
    <citation type="journal article" date="2021" name="PeerJ">
        <title>Extensive microbial diversity within the chicken gut microbiome revealed by metagenomics and culture.</title>
        <authorList>
            <person name="Gilroy R."/>
            <person name="Ravi A."/>
            <person name="Getino M."/>
            <person name="Pursley I."/>
            <person name="Horton D.L."/>
            <person name="Alikhan N.F."/>
            <person name="Baker D."/>
            <person name="Gharbi K."/>
            <person name="Hall N."/>
            <person name="Watson M."/>
            <person name="Adriaenssens E.M."/>
            <person name="Foster-Nyarko E."/>
            <person name="Jarju S."/>
            <person name="Secka A."/>
            <person name="Antonio M."/>
            <person name="Oren A."/>
            <person name="Chaudhuri R.R."/>
            <person name="La Ragione R."/>
            <person name="Hildebrand F."/>
            <person name="Pallen M.J."/>
        </authorList>
    </citation>
    <scope>NUCLEOTIDE SEQUENCE</scope>
    <source>
        <strain evidence="4">E3-2379</strain>
    </source>
</reference>
<feature type="region of interest" description="Disordered" evidence="1">
    <location>
        <begin position="328"/>
        <end position="359"/>
    </location>
</feature>
<keyword evidence="2" id="KW-0472">Membrane</keyword>
<feature type="domain" description="LysM" evidence="3">
    <location>
        <begin position="379"/>
        <end position="426"/>
    </location>
</feature>
<keyword evidence="2" id="KW-1133">Transmembrane helix</keyword>
<name>A0A9D9HY40_9FIRM</name>
<dbReference type="Gene3D" id="3.40.140.10">
    <property type="entry name" value="Cytidine Deaminase, domain 2"/>
    <property type="match status" value="1"/>
</dbReference>
<comment type="caution">
    <text evidence="4">The sequence shown here is derived from an EMBL/GenBank/DDBJ whole genome shotgun (WGS) entry which is preliminary data.</text>
</comment>
<evidence type="ECO:0000313" key="4">
    <source>
        <dbReference type="EMBL" id="MBO8462614.1"/>
    </source>
</evidence>
<feature type="transmembrane region" description="Helical" evidence="2">
    <location>
        <begin position="265"/>
        <end position="286"/>
    </location>
</feature>
<proteinExistence type="predicted"/>
<evidence type="ECO:0000313" key="5">
    <source>
        <dbReference type="Proteomes" id="UP000823618"/>
    </source>
</evidence>
<evidence type="ECO:0000256" key="2">
    <source>
        <dbReference type="SAM" id="Phobius"/>
    </source>
</evidence>
<dbReference type="EMBL" id="JADIML010000049">
    <property type="protein sequence ID" value="MBO8462614.1"/>
    <property type="molecule type" value="Genomic_DNA"/>
</dbReference>
<dbReference type="AlphaFoldDB" id="A0A9D9HY40"/>
<dbReference type="InterPro" id="IPR036779">
    <property type="entry name" value="LysM_dom_sf"/>
</dbReference>
<dbReference type="PROSITE" id="PS51782">
    <property type="entry name" value="LYSM"/>
    <property type="match status" value="1"/>
</dbReference>
<dbReference type="Pfam" id="PF01476">
    <property type="entry name" value="LysM"/>
    <property type="match status" value="1"/>
</dbReference>
<dbReference type="Proteomes" id="UP000823618">
    <property type="component" value="Unassembled WGS sequence"/>
</dbReference>
<organism evidence="4 5">
    <name type="scientific">Candidatus Scybalomonas excrementavium</name>
    <dbReference type="NCBI Taxonomy" id="2840943"/>
    <lineage>
        <taxon>Bacteria</taxon>
        <taxon>Bacillati</taxon>
        <taxon>Bacillota</taxon>
        <taxon>Clostridia</taxon>
        <taxon>Lachnospirales</taxon>
        <taxon>Lachnospiraceae</taxon>
        <taxon>Lachnospiraceae incertae sedis</taxon>
        <taxon>Candidatus Scybalomonas</taxon>
    </lineage>
</organism>
<accession>A0A9D9HY40</accession>
<evidence type="ECO:0000256" key="1">
    <source>
        <dbReference type="SAM" id="MobiDB-lite"/>
    </source>
</evidence>
<feature type="compositionally biased region" description="Polar residues" evidence="1">
    <location>
        <begin position="333"/>
        <end position="351"/>
    </location>
</feature>
<keyword evidence="2" id="KW-0812">Transmembrane</keyword>
<dbReference type="SMART" id="SM00257">
    <property type="entry name" value="LysM"/>
    <property type="match status" value="1"/>
</dbReference>
<dbReference type="SUPFAM" id="SSF54106">
    <property type="entry name" value="LysM domain"/>
    <property type="match status" value="1"/>
</dbReference>
<reference evidence="4" key="1">
    <citation type="submission" date="2020-10" db="EMBL/GenBank/DDBJ databases">
        <authorList>
            <person name="Gilroy R."/>
        </authorList>
    </citation>
    <scope>NUCLEOTIDE SEQUENCE</scope>
    <source>
        <strain evidence="4">E3-2379</strain>
    </source>
</reference>
<gene>
    <name evidence="4" type="ORF">IAC13_01635</name>
</gene>
<evidence type="ECO:0000259" key="3">
    <source>
        <dbReference type="PROSITE" id="PS51782"/>
    </source>
</evidence>
<dbReference type="CDD" id="cd00118">
    <property type="entry name" value="LysM"/>
    <property type="match status" value="1"/>
</dbReference>